<protein>
    <submittedName>
        <fullName evidence="1">Uncharacterized protein</fullName>
    </submittedName>
</protein>
<sequence>MTKPNQTFTNIETRHYFSELINAILRLLVKLSSTSNILSKRTIIPTSIQIHGPLYPCVWWHFQQPATSKAMRWLALPTTSKEQGANEAQHQHQRAKNNEA</sequence>
<evidence type="ECO:0000313" key="1">
    <source>
        <dbReference type="EMBL" id="KAJ7537233.1"/>
    </source>
</evidence>
<keyword evidence="2" id="KW-1185">Reference proteome</keyword>
<evidence type="ECO:0000313" key="2">
    <source>
        <dbReference type="Proteomes" id="UP001162992"/>
    </source>
</evidence>
<comment type="caution">
    <text evidence="1">The sequence shown here is derived from an EMBL/GenBank/DDBJ whole genome shotgun (WGS) entry which is preliminary data.</text>
</comment>
<name>A0ACC2C5R8_DIPCM</name>
<proteinExistence type="predicted"/>
<organism evidence="1 2">
    <name type="scientific">Diphasiastrum complanatum</name>
    <name type="common">Issler's clubmoss</name>
    <name type="synonym">Lycopodium complanatum</name>
    <dbReference type="NCBI Taxonomy" id="34168"/>
    <lineage>
        <taxon>Eukaryota</taxon>
        <taxon>Viridiplantae</taxon>
        <taxon>Streptophyta</taxon>
        <taxon>Embryophyta</taxon>
        <taxon>Tracheophyta</taxon>
        <taxon>Lycopodiopsida</taxon>
        <taxon>Lycopodiales</taxon>
        <taxon>Lycopodiaceae</taxon>
        <taxon>Lycopodioideae</taxon>
        <taxon>Diphasiastrum</taxon>
    </lineage>
</organism>
<dbReference type="Proteomes" id="UP001162992">
    <property type="component" value="Chromosome 12"/>
</dbReference>
<reference evidence="2" key="1">
    <citation type="journal article" date="2024" name="Proc. Natl. Acad. Sci. U.S.A.">
        <title>Extraordinary preservation of gene collinearity over three hundred million years revealed in homosporous lycophytes.</title>
        <authorList>
            <person name="Li C."/>
            <person name="Wickell D."/>
            <person name="Kuo L.Y."/>
            <person name="Chen X."/>
            <person name="Nie B."/>
            <person name="Liao X."/>
            <person name="Peng D."/>
            <person name="Ji J."/>
            <person name="Jenkins J."/>
            <person name="Williams M."/>
            <person name="Shu S."/>
            <person name="Plott C."/>
            <person name="Barry K."/>
            <person name="Rajasekar S."/>
            <person name="Grimwood J."/>
            <person name="Han X."/>
            <person name="Sun S."/>
            <person name="Hou Z."/>
            <person name="He W."/>
            <person name="Dai G."/>
            <person name="Sun C."/>
            <person name="Schmutz J."/>
            <person name="Leebens-Mack J.H."/>
            <person name="Li F.W."/>
            <person name="Wang L."/>
        </authorList>
    </citation>
    <scope>NUCLEOTIDE SEQUENCE [LARGE SCALE GENOMIC DNA]</scope>
    <source>
        <strain evidence="2">cv. PW_Plant_1</strain>
    </source>
</reference>
<gene>
    <name evidence="1" type="ORF">O6H91_12G104100</name>
</gene>
<dbReference type="EMBL" id="CM055103">
    <property type="protein sequence ID" value="KAJ7537233.1"/>
    <property type="molecule type" value="Genomic_DNA"/>
</dbReference>
<accession>A0ACC2C5R8</accession>